<evidence type="ECO:0000256" key="3">
    <source>
        <dbReference type="SAM" id="MobiDB-lite"/>
    </source>
</evidence>
<reference evidence="5 6" key="1">
    <citation type="submission" date="2016-11" db="EMBL/GenBank/DDBJ databases">
        <title>Genome sequencing of Zhihengliuella aestuarii B18 antagonistic to Plasmodiophora brassicae.</title>
        <authorList>
            <person name="Luo Y."/>
        </authorList>
    </citation>
    <scope>NUCLEOTIDE SEQUENCE [LARGE SCALE GENOMIC DNA]</scope>
    <source>
        <strain evidence="5 6">B18</strain>
    </source>
</reference>
<dbReference type="GO" id="GO:0016722">
    <property type="term" value="F:oxidoreductase activity, acting on metal ions"/>
    <property type="evidence" value="ECO:0007669"/>
    <property type="project" value="InterPro"/>
</dbReference>
<dbReference type="RefSeq" id="WP_071894299.1">
    <property type="nucleotide sequence ID" value="NZ_CP018135.1"/>
</dbReference>
<evidence type="ECO:0000313" key="6">
    <source>
        <dbReference type="Proteomes" id="UP000183530"/>
    </source>
</evidence>
<evidence type="ECO:0000256" key="1">
    <source>
        <dbReference type="ARBA" id="ARBA00009497"/>
    </source>
</evidence>
<dbReference type="STRING" id="556325.BHE16_07135"/>
<dbReference type="PRINTS" id="PR01346">
    <property type="entry name" value="HELNAPAPROT"/>
</dbReference>
<dbReference type="KEGG" id="nae:BHE16_07135"/>
<protein>
    <submittedName>
        <fullName evidence="5">DNA starvation/stationary phase protection protein</fullName>
    </submittedName>
</protein>
<dbReference type="PANTHER" id="PTHR42932:SF2">
    <property type="entry name" value="DNA PROTECTION DURING STARVATION PROTEIN 1"/>
    <property type="match status" value="1"/>
</dbReference>
<feature type="domain" description="Ferritin/DPS" evidence="4">
    <location>
        <begin position="31"/>
        <end position="164"/>
    </location>
</feature>
<gene>
    <name evidence="5" type="ORF">BHE16_07135</name>
</gene>
<dbReference type="PIRSF" id="PIRSF005900">
    <property type="entry name" value="Dps"/>
    <property type="match status" value="1"/>
</dbReference>
<proteinExistence type="inferred from homology"/>
<name>A0A1L2ZP36_9MICC</name>
<dbReference type="InterPro" id="IPR023188">
    <property type="entry name" value="DPS_DNA-bd_CS"/>
</dbReference>
<sequence length="173" mass="19107">MVTKKETTAGKTAKENAEQGFEAPKELRDSLQLILVSLLDLQLVGKQIHWNVVGPNFRDLHKNLDEIVAIARRGSDEVAERMRALHATPDGMAGTIVKDTRIEQPTSGEILTTDAVDIVVKALEATVGVMREKHDAVDEADPTTADILHQYIGDLEQQAWFISAEKRTPRASK</sequence>
<evidence type="ECO:0000256" key="2">
    <source>
        <dbReference type="RuleBase" id="RU003875"/>
    </source>
</evidence>
<organism evidence="5 6">
    <name type="scientific">Neomicrococcus aestuarii</name>
    <dbReference type="NCBI Taxonomy" id="556325"/>
    <lineage>
        <taxon>Bacteria</taxon>
        <taxon>Bacillati</taxon>
        <taxon>Actinomycetota</taxon>
        <taxon>Actinomycetes</taxon>
        <taxon>Micrococcales</taxon>
        <taxon>Micrococcaceae</taxon>
        <taxon>Neomicrococcus</taxon>
    </lineage>
</organism>
<dbReference type="EMBL" id="CP018135">
    <property type="protein sequence ID" value="APF40822.1"/>
    <property type="molecule type" value="Genomic_DNA"/>
</dbReference>
<evidence type="ECO:0000313" key="5">
    <source>
        <dbReference type="EMBL" id="APF40822.1"/>
    </source>
</evidence>
<dbReference type="SUPFAM" id="SSF47240">
    <property type="entry name" value="Ferritin-like"/>
    <property type="match status" value="1"/>
</dbReference>
<dbReference type="PROSITE" id="PS00818">
    <property type="entry name" value="DPS_1"/>
    <property type="match status" value="1"/>
</dbReference>
<dbReference type="PANTHER" id="PTHR42932">
    <property type="entry name" value="GENERAL STRESS PROTEIN 20U"/>
    <property type="match status" value="1"/>
</dbReference>
<dbReference type="AlphaFoldDB" id="A0A1L2ZP36"/>
<keyword evidence="6" id="KW-1185">Reference proteome</keyword>
<dbReference type="Pfam" id="PF00210">
    <property type="entry name" value="Ferritin"/>
    <property type="match status" value="1"/>
</dbReference>
<dbReference type="OrthoDB" id="9797687at2"/>
<evidence type="ECO:0000259" key="4">
    <source>
        <dbReference type="Pfam" id="PF00210"/>
    </source>
</evidence>
<comment type="similarity">
    <text evidence="1 2">Belongs to the Dps family.</text>
</comment>
<feature type="region of interest" description="Disordered" evidence="3">
    <location>
        <begin position="1"/>
        <end position="22"/>
    </location>
</feature>
<dbReference type="Proteomes" id="UP000183530">
    <property type="component" value="Chromosome"/>
</dbReference>
<dbReference type="InterPro" id="IPR012347">
    <property type="entry name" value="Ferritin-like"/>
</dbReference>
<dbReference type="GO" id="GO:0008199">
    <property type="term" value="F:ferric iron binding"/>
    <property type="evidence" value="ECO:0007669"/>
    <property type="project" value="InterPro"/>
</dbReference>
<dbReference type="Gene3D" id="1.20.1260.10">
    <property type="match status" value="1"/>
</dbReference>
<dbReference type="CDD" id="cd01043">
    <property type="entry name" value="DPS"/>
    <property type="match status" value="1"/>
</dbReference>
<accession>A0A1L2ZP36</accession>
<dbReference type="InterPro" id="IPR009078">
    <property type="entry name" value="Ferritin-like_SF"/>
</dbReference>
<dbReference type="InterPro" id="IPR008331">
    <property type="entry name" value="Ferritin_DPS_dom"/>
</dbReference>
<dbReference type="InterPro" id="IPR002177">
    <property type="entry name" value="DPS_DNA-bd"/>
</dbReference>